<name>A0A9E8SFS0_9FLAO</name>
<proteinExistence type="predicted"/>
<dbReference type="KEGG" id="lnu:N7U66_12650"/>
<dbReference type="RefSeq" id="WP_267675573.1">
    <property type="nucleotide sequence ID" value="NZ_CP113088.1"/>
</dbReference>
<dbReference type="AlphaFoldDB" id="A0A9E8SFS0"/>
<sequence length="48" mass="5267">MKTQHKKLAFKTKAIVELQNDDLHSINGGTATTVIVGPTSLFTRLITK</sequence>
<evidence type="ECO:0000313" key="2">
    <source>
        <dbReference type="Proteomes" id="UP001164705"/>
    </source>
</evidence>
<reference evidence="1" key="1">
    <citation type="submission" date="2022-11" db="EMBL/GenBank/DDBJ databases">
        <title>Lacinutrix neustonica HL-RS19T sp. nov., isolated from the surface microlayer sample of brackish Lake Shihwa.</title>
        <authorList>
            <person name="Choi J.Y."/>
            <person name="Hwang C.Y."/>
        </authorList>
    </citation>
    <scope>NUCLEOTIDE SEQUENCE</scope>
    <source>
        <strain evidence="1">HL-RS19</strain>
    </source>
</reference>
<protein>
    <submittedName>
        <fullName evidence="1">Uncharacterized protein</fullName>
    </submittedName>
</protein>
<gene>
    <name evidence="1" type="ORF">N7U66_12650</name>
</gene>
<evidence type="ECO:0000313" key="1">
    <source>
        <dbReference type="EMBL" id="WAC01025.1"/>
    </source>
</evidence>
<organism evidence="1 2">
    <name type="scientific">Lacinutrix neustonica</name>
    <dbReference type="NCBI Taxonomy" id="2980107"/>
    <lineage>
        <taxon>Bacteria</taxon>
        <taxon>Pseudomonadati</taxon>
        <taxon>Bacteroidota</taxon>
        <taxon>Flavobacteriia</taxon>
        <taxon>Flavobacteriales</taxon>
        <taxon>Flavobacteriaceae</taxon>
        <taxon>Lacinutrix</taxon>
    </lineage>
</organism>
<accession>A0A9E8SFS0</accession>
<dbReference type="Proteomes" id="UP001164705">
    <property type="component" value="Chromosome"/>
</dbReference>
<dbReference type="EMBL" id="CP113088">
    <property type="protein sequence ID" value="WAC01025.1"/>
    <property type="molecule type" value="Genomic_DNA"/>
</dbReference>
<keyword evidence="2" id="KW-1185">Reference proteome</keyword>